<dbReference type="SUPFAM" id="SSF46626">
    <property type="entry name" value="Cytochrome c"/>
    <property type="match status" value="1"/>
</dbReference>
<gene>
    <name evidence="6" type="ordered locus">Mmah_1300</name>
</gene>
<dbReference type="GeneID" id="8983470"/>
<feature type="domain" description="Cytochrome c" evidence="5">
    <location>
        <begin position="58"/>
        <end position="178"/>
    </location>
</feature>
<dbReference type="OrthoDB" id="142128at2157"/>
<evidence type="ECO:0000313" key="6">
    <source>
        <dbReference type="EMBL" id="ADE36801.1"/>
    </source>
</evidence>
<accession>D5E6L3</accession>
<dbReference type="GO" id="GO:0020037">
    <property type="term" value="F:heme binding"/>
    <property type="evidence" value="ECO:0007669"/>
    <property type="project" value="InterPro"/>
</dbReference>
<keyword evidence="2 4" id="KW-0479">Metal-binding</keyword>
<dbReference type="GO" id="GO:0046872">
    <property type="term" value="F:metal ion binding"/>
    <property type="evidence" value="ECO:0007669"/>
    <property type="project" value="UniProtKB-KW"/>
</dbReference>
<keyword evidence="3 4" id="KW-0408">Iron</keyword>
<dbReference type="KEGG" id="mmh:Mmah_1300"/>
<dbReference type="HOGENOM" id="CLU_111443_0_0_2"/>
<keyword evidence="7" id="KW-1185">Reference proteome</keyword>
<dbReference type="STRING" id="547558.Mmah_1300"/>
<dbReference type="AlphaFoldDB" id="D5E6L3"/>
<name>D5E6L3_METMS</name>
<sequence precursor="true">MKTSFLLVAALLVIVGTVGIGYLVYLESNARYAPVGSGQYPMDTYQGDYMSGQYQVTDFESNGEMIYYTGFNDSGYRLSMTAGPRWVYVHGSSCVNCHGVDGKGGAPIMMGYVVPADITYDSLTSEEHVGHIPYTDETIKIVIREGIDPEGQPLDSTMPRWRMTDEDLDDLIEYLKTL</sequence>
<dbReference type="EMBL" id="CP001994">
    <property type="protein sequence ID" value="ADE36801.1"/>
    <property type="molecule type" value="Genomic_DNA"/>
</dbReference>
<evidence type="ECO:0000259" key="5">
    <source>
        <dbReference type="PROSITE" id="PS51007"/>
    </source>
</evidence>
<protein>
    <recommendedName>
        <fullName evidence="5">Cytochrome c domain-containing protein</fullName>
    </recommendedName>
</protein>
<dbReference type="InterPro" id="IPR009056">
    <property type="entry name" value="Cyt_c-like_dom"/>
</dbReference>
<dbReference type="RefSeq" id="WP_013037743.1">
    <property type="nucleotide sequence ID" value="NC_014002.1"/>
</dbReference>
<keyword evidence="1 4" id="KW-0349">Heme</keyword>
<dbReference type="GO" id="GO:0009055">
    <property type="term" value="F:electron transfer activity"/>
    <property type="evidence" value="ECO:0007669"/>
    <property type="project" value="InterPro"/>
</dbReference>
<dbReference type="Proteomes" id="UP000001059">
    <property type="component" value="Chromosome"/>
</dbReference>
<evidence type="ECO:0000256" key="2">
    <source>
        <dbReference type="ARBA" id="ARBA00022723"/>
    </source>
</evidence>
<dbReference type="InterPro" id="IPR036909">
    <property type="entry name" value="Cyt_c-like_dom_sf"/>
</dbReference>
<reference evidence="6 7" key="1">
    <citation type="submission" date="2010-03" db="EMBL/GenBank/DDBJ databases">
        <title>The complete genome of Methanohalophilus mahii DSM 5219.</title>
        <authorList>
            <consortium name="US DOE Joint Genome Institute (JGI-PGF)"/>
            <person name="Lucas S."/>
            <person name="Copeland A."/>
            <person name="Lapidus A."/>
            <person name="Glavina del Rio T."/>
            <person name="Dalin E."/>
            <person name="Tice H."/>
            <person name="Bruce D."/>
            <person name="Goodwin L."/>
            <person name="Pitluck S."/>
            <person name="Kyrpides N."/>
            <person name="Mavromatis K."/>
            <person name="Ivanova N."/>
            <person name="Lykidis A."/>
            <person name="Saunders E."/>
            <person name="Brettin T."/>
            <person name="Detter J.C."/>
            <person name="Han C."/>
            <person name="Land M."/>
            <person name="Hauser L."/>
            <person name="Markowitz V."/>
            <person name="Cheng J.-F."/>
            <person name="Hugenholtz P."/>
            <person name="Woyke T."/>
            <person name="Wu D."/>
            <person name="Spring S."/>
            <person name="Schneider S."/>
            <person name="Schroeder M."/>
            <person name="Klenk H.-P."/>
            <person name="Eisen J.A."/>
        </authorList>
    </citation>
    <scope>NUCLEOTIDE SEQUENCE [LARGE SCALE GENOMIC DNA]</scope>
    <source>
        <strain evidence="7">ATCC 35705 / DSM 5219 / SLP</strain>
    </source>
</reference>
<evidence type="ECO:0000256" key="1">
    <source>
        <dbReference type="ARBA" id="ARBA00022617"/>
    </source>
</evidence>
<evidence type="ECO:0000256" key="3">
    <source>
        <dbReference type="ARBA" id="ARBA00023004"/>
    </source>
</evidence>
<organism evidence="6 7">
    <name type="scientific">Methanohalophilus mahii (strain ATCC 35705 / DSM 5219 / SLP)</name>
    <dbReference type="NCBI Taxonomy" id="547558"/>
    <lineage>
        <taxon>Archaea</taxon>
        <taxon>Methanobacteriati</taxon>
        <taxon>Methanobacteriota</taxon>
        <taxon>Stenosarchaea group</taxon>
        <taxon>Methanomicrobia</taxon>
        <taxon>Methanosarcinales</taxon>
        <taxon>Methanosarcinaceae</taxon>
        <taxon>Methanohalophilus</taxon>
    </lineage>
</organism>
<evidence type="ECO:0000256" key="4">
    <source>
        <dbReference type="PROSITE-ProRule" id="PRU00433"/>
    </source>
</evidence>
<proteinExistence type="predicted"/>
<dbReference type="Gene3D" id="1.10.760.10">
    <property type="entry name" value="Cytochrome c-like domain"/>
    <property type="match status" value="1"/>
</dbReference>
<dbReference type="Pfam" id="PF00034">
    <property type="entry name" value="Cytochrom_C"/>
    <property type="match status" value="1"/>
</dbReference>
<evidence type="ECO:0000313" key="7">
    <source>
        <dbReference type="Proteomes" id="UP000001059"/>
    </source>
</evidence>
<dbReference type="PROSITE" id="PS51007">
    <property type="entry name" value="CYTC"/>
    <property type="match status" value="1"/>
</dbReference>